<name>A0ABQ4UJE8_9HYPH</name>
<sequence length="63" mass="6588">MLRQQRIPIGGDPTNGTCQVGGFVQLAQINRGTASNIIAHRWPDAIGARLDPSNGPACPPPLA</sequence>
<dbReference type="EMBL" id="BPRC01000018">
    <property type="protein sequence ID" value="GJE66801.1"/>
    <property type="molecule type" value="Genomic_DNA"/>
</dbReference>
<evidence type="ECO:0000313" key="1">
    <source>
        <dbReference type="EMBL" id="GJE66801.1"/>
    </source>
</evidence>
<organism evidence="1 2">
    <name type="scientific">Methylorubrum aminovorans</name>
    <dbReference type="NCBI Taxonomy" id="269069"/>
    <lineage>
        <taxon>Bacteria</taxon>
        <taxon>Pseudomonadati</taxon>
        <taxon>Pseudomonadota</taxon>
        <taxon>Alphaproteobacteria</taxon>
        <taxon>Hyphomicrobiales</taxon>
        <taxon>Methylobacteriaceae</taxon>
        <taxon>Methylorubrum</taxon>
    </lineage>
</organism>
<reference evidence="1" key="1">
    <citation type="journal article" date="2021" name="Front. Microbiol.">
        <title>Comprehensive Comparative Genomics and Phenotyping of Methylobacterium Species.</title>
        <authorList>
            <person name="Alessa O."/>
            <person name="Ogura Y."/>
            <person name="Fujitani Y."/>
            <person name="Takami H."/>
            <person name="Hayashi T."/>
            <person name="Sahin N."/>
            <person name="Tani A."/>
        </authorList>
    </citation>
    <scope>NUCLEOTIDE SEQUENCE</scope>
    <source>
        <strain evidence="1">NBRC 15686</strain>
    </source>
</reference>
<comment type="caution">
    <text evidence="1">The sequence shown here is derived from an EMBL/GenBank/DDBJ whole genome shotgun (WGS) entry which is preliminary data.</text>
</comment>
<evidence type="ECO:0000313" key="2">
    <source>
        <dbReference type="Proteomes" id="UP001055039"/>
    </source>
</evidence>
<dbReference type="RefSeq" id="WP_238226720.1">
    <property type="nucleotide sequence ID" value="NZ_BAAADH010000046.1"/>
</dbReference>
<gene>
    <name evidence="1" type="ORF">LNAOJCKE_4023</name>
</gene>
<reference evidence="1" key="2">
    <citation type="submission" date="2021-08" db="EMBL/GenBank/DDBJ databases">
        <authorList>
            <person name="Tani A."/>
            <person name="Ola A."/>
            <person name="Ogura Y."/>
            <person name="Katsura K."/>
            <person name="Hayashi T."/>
        </authorList>
    </citation>
    <scope>NUCLEOTIDE SEQUENCE</scope>
    <source>
        <strain evidence="1">NBRC 15686</strain>
    </source>
</reference>
<keyword evidence="2" id="KW-1185">Reference proteome</keyword>
<protein>
    <submittedName>
        <fullName evidence="1">Uncharacterized protein</fullName>
    </submittedName>
</protein>
<proteinExistence type="predicted"/>
<accession>A0ABQ4UJE8</accession>
<dbReference type="Proteomes" id="UP001055039">
    <property type="component" value="Unassembled WGS sequence"/>
</dbReference>